<dbReference type="PROSITE" id="PS51891">
    <property type="entry name" value="CENP_V_GFA"/>
    <property type="match status" value="1"/>
</dbReference>
<dbReference type="Gene3D" id="3.90.1590.10">
    <property type="entry name" value="glutathione-dependent formaldehyde- activating enzyme (gfa)"/>
    <property type="match status" value="1"/>
</dbReference>
<dbReference type="GO" id="GO:0046872">
    <property type="term" value="F:metal ion binding"/>
    <property type="evidence" value="ECO:0007669"/>
    <property type="project" value="UniProtKB-KW"/>
</dbReference>
<dbReference type="AlphaFoldDB" id="A0A5N5X479"/>
<evidence type="ECO:0000256" key="1">
    <source>
        <dbReference type="ARBA" id="ARBA00005495"/>
    </source>
</evidence>
<accession>A0A5N5X479</accession>
<dbReference type="SUPFAM" id="SSF51316">
    <property type="entry name" value="Mss4-like"/>
    <property type="match status" value="1"/>
</dbReference>
<name>A0A5N5X479_9EURO</name>
<evidence type="ECO:0000256" key="3">
    <source>
        <dbReference type="ARBA" id="ARBA00022833"/>
    </source>
</evidence>
<dbReference type="OrthoDB" id="6329284at2759"/>
<dbReference type="Pfam" id="PF04828">
    <property type="entry name" value="GFA"/>
    <property type="match status" value="1"/>
</dbReference>
<dbReference type="Proteomes" id="UP000326565">
    <property type="component" value="Unassembled WGS sequence"/>
</dbReference>
<keyword evidence="3" id="KW-0862">Zinc</keyword>
<gene>
    <name evidence="6" type="ORF">BDV29DRAFT_200816</name>
</gene>
<feature type="domain" description="CENP-V/GFA" evidence="5">
    <location>
        <begin position="11"/>
        <end position="136"/>
    </location>
</feature>
<proteinExistence type="inferred from homology"/>
<evidence type="ECO:0000313" key="7">
    <source>
        <dbReference type="Proteomes" id="UP000326565"/>
    </source>
</evidence>
<keyword evidence="2" id="KW-0479">Metal-binding</keyword>
<comment type="similarity">
    <text evidence="1">Belongs to the Gfa family.</text>
</comment>
<evidence type="ECO:0000313" key="6">
    <source>
        <dbReference type="EMBL" id="KAB8075486.1"/>
    </source>
</evidence>
<dbReference type="PANTHER" id="PTHR33337">
    <property type="entry name" value="GFA DOMAIN-CONTAINING PROTEIN"/>
    <property type="match status" value="1"/>
</dbReference>
<keyword evidence="4" id="KW-0456">Lyase</keyword>
<reference evidence="6 7" key="1">
    <citation type="submission" date="2019-04" db="EMBL/GenBank/DDBJ databases">
        <title>Friends and foes A comparative genomics study of 23 Aspergillus species from section Flavi.</title>
        <authorList>
            <consortium name="DOE Joint Genome Institute"/>
            <person name="Kjaerbolling I."/>
            <person name="Vesth T."/>
            <person name="Frisvad J.C."/>
            <person name="Nybo J.L."/>
            <person name="Theobald S."/>
            <person name="Kildgaard S."/>
            <person name="Isbrandt T."/>
            <person name="Kuo A."/>
            <person name="Sato A."/>
            <person name="Lyhne E.K."/>
            <person name="Kogle M.E."/>
            <person name="Wiebenga A."/>
            <person name="Kun R.S."/>
            <person name="Lubbers R.J."/>
            <person name="Makela M.R."/>
            <person name="Barry K."/>
            <person name="Chovatia M."/>
            <person name="Clum A."/>
            <person name="Daum C."/>
            <person name="Haridas S."/>
            <person name="He G."/>
            <person name="LaButti K."/>
            <person name="Lipzen A."/>
            <person name="Mondo S."/>
            <person name="Riley R."/>
            <person name="Salamov A."/>
            <person name="Simmons B.A."/>
            <person name="Magnuson J.K."/>
            <person name="Henrissat B."/>
            <person name="Mortensen U.H."/>
            <person name="Larsen T.O."/>
            <person name="Devries R.P."/>
            <person name="Grigoriev I.V."/>
            <person name="Machida M."/>
            <person name="Baker S.E."/>
            <person name="Andersen M.R."/>
        </authorList>
    </citation>
    <scope>NUCLEOTIDE SEQUENCE [LARGE SCALE GENOMIC DNA]</scope>
    <source>
        <strain evidence="6 7">CBS 151.66</strain>
    </source>
</reference>
<protein>
    <submittedName>
        <fullName evidence="6">Mss4-like protein</fullName>
    </submittedName>
</protein>
<keyword evidence="7" id="KW-1185">Reference proteome</keyword>
<evidence type="ECO:0000259" key="5">
    <source>
        <dbReference type="PROSITE" id="PS51891"/>
    </source>
</evidence>
<dbReference type="EMBL" id="ML732193">
    <property type="protein sequence ID" value="KAB8075486.1"/>
    <property type="molecule type" value="Genomic_DNA"/>
</dbReference>
<sequence length="183" mass="19958">MATNSEYPSEITGGCLCGAIRYAIHFTEESSWPPKSASCQCTMCRKWTASLFPQMLTLSSSQVTPSFSAFQTYKEYRSSEEGLRGFCLECGSSLLFRSEKTPGELDIFLGTIDEDWLIGEKIEESGKKTAHGVSFERKGGVGSILGTPSYVQLYYENAVPGVTNILGGGSKYLTDSSEGKSFD</sequence>
<organism evidence="6 7">
    <name type="scientific">Aspergillus leporis</name>
    <dbReference type="NCBI Taxonomy" id="41062"/>
    <lineage>
        <taxon>Eukaryota</taxon>
        <taxon>Fungi</taxon>
        <taxon>Dikarya</taxon>
        <taxon>Ascomycota</taxon>
        <taxon>Pezizomycotina</taxon>
        <taxon>Eurotiomycetes</taxon>
        <taxon>Eurotiomycetidae</taxon>
        <taxon>Eurotiales</taxon>
        <taxon>Aspergillaceae</taxon>
        <taxon>Aspergillus</taxon>
        <taxon>Aspergillus subgen. Circumdati</taxon>
    </lineage>
</organism>
<dbReference type="InterPro" id="IPR011057">
    <property type="entry name" value="Mss4-like_sf"/>
</dbReference>
<evidence type="ECO:0000256" key="4">
    <source>
        <dbReference type="ARBA" id="ARBA00023239"/>
    </source>
</evidence>
<evidence type="ECO:0000256" key="2">
    <source>
        <dbReference type="ARBA" id="ARBA00022723"/>
    </source>
</evidence>
<dbReference type="InterPro" id="IPR006913">
    <property type="entry name" value="CENP-V/GFA"/>
</dbReference>
<dbReference type="GO" id="GO:0016846">
    <property type="term" value="F:carbon-sulfur lyase activity"/>
    <property type="evidence" value="ECO:0007669"/>
    <property type="project" value="InterPro"/>
</dbReference>
<dbReference type="PANTHER" id="PTHR33337:SF40">
    <property type="entry name" value="CENP-V_GFA DOMAIN-CONTAINING PROTEIN-RELATED"/>
    <property type="match status" value="1"/>
</dbReference>